<gene>
    <name evidence="1" type="ORF">PGLA1383_LOCUS54909</name>
</gene>
<dbReference type="AlphaFoldDB" id="A0A813HQX8"/>
<proteinExistence type="predicted"/>
<comment type="caution">
    <text evidence="1">The sequence shown here is derived from an EMBL/GenBank/DDBJ whole genome shotgun (WGS) entry which is preliminary data.</text>
</comment>
<dbReference type="Proteomes" id="UP000654075">
    <property type="component" value="Unassembled WGS sequence"/>
</dbReference>
<protein>
    <submittedName>
        <fullName evidence="1">Uncharacterized protein</fullName>
    </submittedName>
</protein>
<organism evidence="1 2">
    <name type="scientific">Polarella glacialis</name>
    <name type="common">Dinoflagellate</name>
    <dbReference type="NCBI Taxonomy" id="89957"/>
    <lineage>
        <taxon>Eukaryota</taxon>
        <taxon>Sar</taxon>
        <taxon>Alveolata</taxon>
        <taxon>Dinophyceae</taxon>
        <taxon>Suessiales</taxon>
        <taxon>Suessiaceae</taxon>
        <taxon>Polarella</taxon>
    </lineage>
</organism>
<keyword evidence="2" id="KW-1185">Reference proteome</keyword>
<feature type="non-terminal residue" evidence="1">
    <location>
        <position position="1"/>
    </location>
</feature>
<evidence type="ECO:0000313" key="1">
    <source>
        <dbReference type="EMBL" id="CAE8639934.1"/>
    </source>
</evidence>
<sequence>LGSVPPASELVRSGSPSLLQSCARLGPPLPATSPARSGSPLLVADSLQLGLSSLPRSFAKPGLSALVSCACQAGPSLAPRSAARLDTSLLVIGVACLETSLPVPDPAGCGSPLLIRSAMKTGKASSVVGSLYVKPVPLPVVEFVQLGALLPSQNCARTGASLPMFGITCPELSPAVLDFGLCGSPPPIHSSAHPNASATSLGISRFRRLWQLAAAEELGLSWKPLGPLSNFGPSRPGAPPPAVDFLCSGLPLPPRSLAQLDLLLLVIS</sequence>
<evidence type="ECO:0000313" key="2">
    <source>
        <dbReference type="Proteomes" id="UP000654075"/>
    </source>
</evidence>
<accession>A0A813HQX8</accession>
<feature type="non-terminal residue" evidence="1">
    <location>
        <position position="268"/>
    </location>
</feature>
<name>A0A813HQX8_POLGL</name>
<reference evidence="1" key="1">
    <citation type="submission" date="2021-02" db="EMBL/GenBank/DDBJ databases">
        <authorList>
            <person name="Dougan E. K."/>
            <person name="Rhodes N."/>
            <person name="Thang M."/>
            <person name="Chan C."/>
        </authorList>
    </citation>
    <scope>NUCLEOTIDE SEQUENCE</scope>
</reference>
<dbReference type="EMBL" id="CAJNNV010032417">
    <property type="protein sequence ID" value="CAE8639934.1"/>
    <property type="molecule type" value="Genomic_DNA"/>
</dbReference>